<name>A0AAU9M212_9ASTR</name>
<protein>
    <recommendedName>
        <fullName evidence="3">Secreted protein</fullName>
    </recommendedName>
</protein>
<organism evidence="1 2">
    <name type="scientific">Lactuca virosa</name>
    <dbReference type="NCBI Taxonomy" id="75947"/>
    <lineage>
        <taxon>Eukaryota</taxon>
        <taxon>Viridiplantae</taxon>
        <taxon>Streptophyta</taxon>
        <taxon>Embryophyta</taxon>
        <taxon>Tracheophyta</taxon>
        <taxon>Spermatophyta</taxon>
        <taxon>Magnoliopsida</taxon>
        <taxon>eudicotyledons</taxon>
        <taxon>Gunneridae</taxon>
        <taxon>Pentapetalae</taxon>
        <taxon>asterids</taxon>
        <taxon>campanulids</taxon>
        <taxon>Asterales</taxon>
        <taxon>Asteraceae</taxon>
        <taxon>Cichorioideae</taxon>
        <taxon>Cichorieae</taxon>
        <taxon>Lactucinae</taxon>
        <taxon>Lactuca</taxon>
    </lineage>
</organism>
<reference evidence="1 2" key="1">
    <citation type="submission" date="2022-01" db="EMBL/GenBank/DDBJ databases">
        <authorList>
            <person name="Xiong W."/>
            <person name="Schranz E."/>
        </authorList>
    </citation>
    <scope>NUCLEOTIDE SEQUENCE [LARGE SCALE GENOMIC DNA]</scope>
</reference>
<dbReference type="Proteomes" id="UP001157418">
    <property type="component" value="Unassembled WGS sequence"/>
</dbReference>
<accession>A0AAU9M212</accession>
<evidence type="ECO:0008006" key="3">
    <source>
        <dbReference type="Google" id="ProtNLM"/>
    </source>
</evidence>
<comment type="caution">
    <text evidence="1">The sequence shown here is derived from an EMBL/GenBank/DDBJ whole genome shotgun (WGS) entry which is preliminary data.</text>
</comment>
<proteinExistence type="predicted"/>
<sequence>MLSFLLRLLRWHRCCYIRPILFFIMGMQQLQMTGFPGGCFFIIAHKRDLGTSKTTSVLLQIRFTTIKIISSHYRNQNQHMWGPPQHMMPPYAAFYPHGGCLCTSCSSSCGNNDGNSQAT</sequence>
<keyword evidence="2" id="KW-1185">Reference proteome</keyword>
<dbReference type="AlphaFoldDB" id="A0AAU9M212"/>
<evidence type="ECO:0000313" key="1">
    <source>
        <dbReference type="EMBL" id="CAH1419852.1"/>
    </source>
</evidence>
<evidence type="ECO:0000313" key="2">
    <source>
        <dbReference type="Proteomes" id="UP001157418"/>
    </source>
</evidence>
<dbReference type="EMBL" id="CAKMRJ010000597">
    <property type="protein sequence ID" value="CAH1419852.1"/>
    <property type="molecule type" value="Genomic_DNA"/>
</dbReference>
<gene>
    <name evidence="1" type="ORF">LVIROSA_LOCUS7353</name>
</gene>